<name>A0ACA9MT53_9GLOM</name>
<reference evidence="1" key="1">
    <citation type="submission" date="2021-06" db="EMBL/GenBank/DDBJ databases">
        <authorList>
            <person name="Kallberg Y."/>
            <person name="Tangrot J."/>
            <person name="Rosling A."/>
        </authorList>
    </citation>
    <scope>NUCLEOTIDE SEQUENCE</scope>
    <source>
        <strain evidence="1">CL356</strain>
    </source>
</reference>
<sequence>NTPTDTWKKQKRMYLQRMIHSHNATSHLNYNEEVLSKGLASPRATLKQTIAEKKLNSMEKTARPVKENPVDLEPTSFQMQQLQAHGFQAFTRMDDPKMRLKNKNETSQEEVARDANEWHEDWTS</sequence>
<protein>
    <submittedName>
        <fullName evidence="1">1174_t:CDS:1</fullName>
    </submittedName>
</protein>
<accession>A0ACA9MT53</accession>
<gene>
    <name evidence="1" type="ORF">ACOLOM_LOCUS6527</name>
</gene>
<dbReference type="EMBL" id="CAJVPT010013524">
    <property type="protein sequence ID" value="CAG8596632.1"/>
    <property type="molecule type" value="Genomic_DNA"/>
</dbReference>
<comment type="caution">
    <text evidence="1">The sequence shown here is derived from an EMBL/GenBank/DDBJ whole genome shotgun (WGS) entry which is preliminary data.</text>
</comment>
<evidence type="ECO:0000313" key="2">
    <source>
        <dbReference type="Proteomes" id="UP000789525"/>
    </source>
</evidence>
<feature type="non-terminal residue" evidence="1">
    <location>
        <position position="1"/>
    </location>
</feature>
<keyword evidence="2" id="KW-1185">Reference proteome</keyword>
<proteinExistence type="predicted"/>
<dbReference type="Proteomes" id="UP000789525">
    <property type="component" value="Unassembled WGS sequence"/>
</dbReference>
<organism evidence="1 2">
    <name type="scientific">Acaulospora colombiana</name>
    <dbReference type="NCBI Taxonomy" id="27376"/>
    <lineage>
        <taxon>Eukaryota</taxon>
        <taxon>Fungi</taxon>
        <taxon>Fungi incertae sedis</taxon>
        <taxon>Mucoromycota</taxon>
        <taxon>Glomeromycotina</taxon>
        <taxon>Glomeromycetes</taxon>
        <taxon>Diversisporales</taxon>
        <taxon>Acaulosporaceae</taxon>
        <taxon>Acaulospora</taxon>
    </lineage>
</organism>
<evidence type="ECO:0000313" key="1">
    <source>
        <dbReference type="EMBL" id="CAG8596632.1"/>
    </source>
</evidence>